<reference evidence="2" key="1">
    <citation type="submission" date="2021-02" db="EMBL/GenBank/DDBJ databases">
        <authorList>
            <person name="Palmer J.M."/>
        </authorList>
    </citation>
    <scope>NUCLEOTIDE SEQUENCE</scope>
    <source>
        <strain evidence="2">SCRP23</strain>
    </source>
</reference>
<feature type="signal peptide" evidence="1">
    <location>
        <begin position="1"/>
        <end position="20"/>
    </location>
</feature>
<feature type="chain" id="PRO_5035872562" description="Phospholipid:diacylglycerol acyltransferase" evidence="1">
    <location>
        <begin position="21"/>
        <end position="624"/>
    </location>
</feature>
<dbReference type="EMBL" id="JAGDFL010000036">
    <property type="protein sequence ID" value="KAG7400190.1"/>
    <property type="molecule type" value="Genomic_DNA"/>
</dbReference>
<dbReference type="PANTHER" id="PTHR11440">
    <property type="entry name" value="LECITHIN-CHOLESTEROL ACYLTRANSFERASE-RELATED"/>
    <property type="match status" value="1"/>
</dbReference>
<organism evidence="2 3">
    <name type="scientific">Phytophthora boehmeriae</name>
    <dbReference type="NCBI Taxonomy" id="109152"/>
    <lineage>
        <taxon>Eukaryota</taxon>
        <taxon>Sar</taxon>
        <taxon>Stramenopiles</taxon>
        <taxon>Oomycota</taxon>
        <taxon>Peronosporomycetes</taxon>
        <taxon>Peronosporales</taxon>
        <taxon>Peronosporaceae</taxon>
        <taxon>Phytophthora</taxon>
    </lineage>
</organism>
<dbReference type="InterPro" id="IPR003386">
    <property type="entry name" value="LACT/PDAT_acylTrfase"/>
</dbReference>
<proteinExistence type="predicted"/>
<keyword evidence="3" id="KW-1185">Reference proteome</keyword>
<dbReference type="AlphaFoldDB" id="A0A8T1X9U6"/>
<dbReference type="Pfam" id="PF02450">
    <property type="entry name" value="LCAT"/>
    <property type="match status" value="1"/>
</dbReference>
<sequence length="624" mass="70123">MMRRLLTWLALALSATSAWTAQGAALRTRPVLIMPGFASSQLQSWSHRRCESGFRKNLYRDVNIGDRLWLDVARVLAQSDCWIRCMKLDITSQDELECKLRATQGLEGVSELDPGIVTGPLSTVWGSVIRDIVEHFELDQEQLIIASYDWRLPPSKLQQRDKYFTSLKKKIEHAIELHGADDGGLVVIAHSMGNQVFRYFLEWLKDEVGRNHWQEWIDRHISAFFGVGSPLLGSGLTLELVSSGFTEGLPVTQSEMRKLLVTFGSIFNFMPIPSGLNSAKDDEVVITIRSQQGLIPGDDHELVRNYTSAEIASGQLFRDMSRHDPIFNEIEAMRQKFYTEDEVLDFLKPWERPPIASVYSVYGVNVPTKAFYEYENGDKPGNWYQLQYNDEEGHGPNCGKTGDGTVSYHSLSWAHSWLGSPGSSSICDSNKESSFNGAGASSFFAGLFGSLNHDRITFFESSKEVDKVTHSTGVWEIDGVGHRDILSNPAFLRELRAELRHIFTGKTNSDKTSRPPVIDSDCYWNYRYTHCEFPEFCEYRYVFGDVTFDQSCRIRQTNEKLPAPTSPFLGVSASDANEDPAEFSFAGPYCSAPCMPISDSSQGSTMSSPDYKVIGSLQQQPLVT</sequence>
<evidence type="ECO:0000313" key="3">
    <source>
        <dbReference type="Proteomes" id="UP000693981"/>
    </source>
</evidence>
<dbReference type="GO" id="GO:0006629">
    <property type="term" value="P:lipid metabolic process"/>
    <property type="evidence" value="ECO:0007669"/>
    <property type="project" value="InterPro"/>
</dbReference>
<dbReference type="GO" id="GO:0008374">
    <property type="term" value="F:O-acyltransferase activity"/>
    <property type="evidence" value="ECO:0007669"/>
    <property type="project" value="InterPro"/>
</dbReference>
<dbReference type="OrthoDB" id="190846at2759"/>
<comment type="caution">
    <text evidence="2">The sequence shown here is derived from an EMBL/GenBank/DDBJ whole genome shotgun (WGS) entry which is preliminary data.</text>
</comment>
<accession>A0A8T1X9U6</accession>
<evidence type="ECO:0000256" key="1">
    <source>
        <dbReference type="SAM" id="SignalP"/>
    </source>
</evidence>
<gene>
    <name evidence="2" type="ORF">PHYBOEH_006729</name>
</gene>
<evidence type="ECO:0000313" key="2">
    <source>
        <dbReference type="EMBL" id="KAG7400190.1"/>
    </source>
</evidence>
<evidence type="ECO:0008006" key="4">
    <source>
        <dbReference type="Google" id="ProtNLM"/>
    </source>
</evidence>
<keyword evidence="1" id="KW-0732">Signal</keyword>
<protein>
    <recommendedName>
        <fullName evidence="4">Phospholipid:diacylglycerol acyltransferase</fullName>
    </recommendedName>
</protein>
<name>A0A8T1X9U6_9STRA</name>
<dbReference type="Proteomes" id="UP000693981">
    <property type="component" value="Unassembled WGS sequence"/>
</dbReference>